<reference evidence="2 3" key="1">
    <citation type="submission" date="2023-10" db="EMBL/GenBank/DDBJ databases">
        <title>Veillonella sp. nov., isolated from a pig farm feces dump.</title>
        <authorList>
            <person name="Chang Y.-H."/>
        </authorList>
    </citation>
    <scope>NUCLEOTIDE SEQUENCE [LARGE SCALE GENOMIC DNA]</scope>
    <source>
        <strain evidence="2 3">YH-vei2233</strain>
    </source>
</reference>
<feature type="region of interest" description="Disordered" evidence="1">
    <location>
        <begin position="103"/>
        <end position="138"/>
    </location>
</feature>
<accession>A0ABU3Z758</accession>
<feature type="region of interest" description="Disordered" evidence="1">
    <location>
        <begin position="173"/>
        <end position="199"/>
    </location>
</feature>
<comment type="caution">
    <text evidence="2">The sequence shown here is derived from an EMBL/GenBank/DDBJ whole genome shotgun (WGS) entry which is preliminary data.</text>
</comment>
<feature type="compositionally biased region" description="Basic and acidic residues" evidence="1">
    <location>
        <begin position="122"/>
        <end position="138"/>
    </location>
</feature>
<evidence type="ECO:0008006" key="4">
    <source>
        <dbReference type="Google" id="ProtNLM"/>
    </source>
</evidence>
<dbReference type="Proteomes" id="UP001272515">
    <property type="component" value="Unassembled WGS sequence"/>
</dbReference>
<evidence type="ECO:0000256" key="1">
    <source>
        <dbReference type="SAM" id="MobiDB-lite"/>
    </source>
</evidence>
<proteinExistence type="predicted"/>
<dbReference type="RefSeq" id="WP_317329562.1">
    <property type="nucleotide sequence ID" value="NZ_JAWJZA010000015.1"/>
</dbReference>
<sequence>MSGIAIAALVILILLVAIILIILLTPITYAIEVNGRSPYKGEVKVNWLWRVLSVHLAYLEGKPLFKQVYLLGKQRIGPIRDYEDWLNHRVEQEFNASMAEEEMDAVKSEAKATEPGVGGTDHTNETDERSDTGTEKTVKEPLVEKVTFDKEGKVQDTVYKTDEHGETVMREVPVDEAKTDDTQSGESAKGADDVKASSTEAPKSSIDKFWWAKHVKNVALWEQLMLIGKRSYLHSKPRDMFVEGRFGLGDPFRTGMLASAIYAIWPEKIDDIELEYAKFHAEGSGHIKGRIILGVLAWYGTRFALSQPVRALLSDVIHVLWTKQKERRAARLQEKKLQVQD</sequence>
<keyword evidence="3" id="KW-1185">Reference proteome</keyword>
<evidence type="ECO:0000313" key="3">
    <source>
        <dbReference type="Proteomes" id="UP001272515"/>
    </source>
</evidence>
<protein>
    <recommendedName>
        <fullName evidence="4">DUF2953 domain-containing protein</fullName>
    </recommendedName>
</protein>
<organism evidence="2 3">
    <name type="scientific">Veillonella absiana</name>
    <dbReference type="NCBI Taxonomy" id="3079305"/>
    <lineage>
        <taxon>Bacteria</taxon>
        <taxon>Bacillati</taxon>
        <taxon>Bacillota</taxon>
        <taxon>Negativicutes</taxon>
        <taxon>Veillonellales</taxon>
        <taxon>Veillonellaceae</taxon>
        <taxon>Veillonella</taxon>
    </lineage>
</organism>
<evidence type="ECO:0000313" key="2">
    <source>
        <dbReference type="EMBL" id="MDV5087739.1"/>
    </source>
</evidence>
<gene>
    <name evidence="2" type="ORF">RVY80_02615</name>
</gene>
<name>A0ABU3Z758_9FIRM</name>
<dbReference type="EMBL" id="JAWJZB010000002">
    <property type="protein sequence ID" value="MDV5087739.1"/>
    <property type="molecule type" value="Genomic_DNA"/>
</dbReference>